<sequence length="80" mass="9238">MWGDIKEVTDMSWSETIGQKYGLSIRKVEAIWATGQGITNSCSPLSTKEKKIYEEAEKARRIEITESIESILKEMQDERR</sequence>
<name>A0A6M3L2J0_9ZZZZ</name>
<dbReference type="AlphaFoldDB" id="A0A6M3L2J0"/>
<organism evidence="1">
    <name type="scientific">viral metagenome</name>
    <dbReference type="NCBI Taxonomy" id="1070528"/>
    <lineage>
        <taxon>unclassified sequences</taxon>
        <taxon>metagenomes</taxon>
        <taxon>organismal metagenomes</taxon>
    </lineage>
</organism>
<accession>A0A6M3L2J0</accession>
<protein>
    <submittedName>
        <fullName evidence="1">Uncharacterized protein</fullName>
    </submittedName>
</protein>
<proteinExistence type="predicted"/>
<reference evidence="1" key="1">
    <citation type="submission" date="2020-03" db="EMBL/GenBank/DDBJ databases">
        <title>The deep terrestrial virosphere.</title>
        <authorList>
            <person name="Holmfeldt K."/>
            <person name="Nilsson E."/>
            <person name="Simone D."/>
            <person name="Lopez-Fernandez M."/>
            <person name="Wu X."/>
            <person name="de Brujin I."/>
            <person name="Lundin D."/>
            <person name="Andersson A."/>
            <person name="Bertilsson S."/>
            <person name="Dopson M."/>
        </authorList>
    </citation>
    <scope>NUCLEOTIDE SEQUENCE</scope>
    <source>
        <strain evidence="1">MM415B02687</strain>
    </source>
</reference>
<gene>
    <name evidence="1" type="ORF">MM415B02687_0017</name>
</gene>
<dbReference type="EMBL" id="MT142804">
    <property type="protein sequence ID" value="QJA88796.1"/>
    <property type="molecule type" value="Genomic_DNA"/>
</dbReference>
<evidence type="ECO:0000313" key="1">
    <source>
        <dbReference type="EMBL" id="QJA88796.1"/>
    </source>
</evidence>